<dbReference type="PANTHER" id="PTHR33529">
    <property type="entry name" value="SLR0882 PROTEIN-RELATED"/>
    <property type="match status" value="1"/>
</dbReference>
<dbReference type="NCBIfam" id="TIGR04407">
    <property type="entry name" value="LptF_YjgP"/>
    <property type="match status" value="1"/>
</dbReference>
<dbReference type="EMBL" id="HE577328">
    <property type="protein sequence ID" value="CCD00093.1"/>
    <property type="molecule type" value="Genomic_DNA"/>
</dbReference>
<dbReference type="Pfam" id="PF01075">
    <property type="entry name" value="Glyco_transf_9"/>
    <property type="match status" value="1"/>
</dbReference>
<dbReference type="InterPro" id="IPR005495">
    <property type="entry name" value="LptG/LptF_permease"/>
</dbReference>
<geneLocation type="plasmid" evidence="7 8">
    <name>AZOBR_p1</name>
</geneLocation>
<protein>
    <recommendedName>
        <fullName evidence="9">Lipopolysaccharide export system permease protein LptF</fullName>
    </recommendedName>
</protein>
<keyword evidence="2" id="KW-1003">Cell membrane</keyword>
<evidence type="ECO:0000256" key="4">
    <source>
        <dbReference type="ARBA" id="ARBA00022989"/>
    </source>
</evidence>
<dbReference type="GO" id="GO:0016757">
    <property type="term" value="F:glycosyltransferase activity"/>
    <property type="evidence" value="ECO:0007669"/>
    <property type="project" value="InterPro"/>
</dbReference>
<dbReference type="CDD" id="cd03789">
    <property type="entry name" value="GT9_LPS_heptosyltransferase"/>
    <property type="match status" value="1"/>
</dbReference>
<feature type="transmembrane region" description="Helical" evidence="6">
    <location>
        <begin position="49"/>
        <end position="77"/>
    </location>
</feature>
<dbReference type="RefSeq" id="WP_014197585.1">
    <property type="nucleotide sequence ID" value="NC_016594.1"/>
</dbReference>
<dbReference type="GO" id="GO:0055085">
    <property type="term" value="P:transmembrane transport"/>
    <property type="evidence" value="ECO:0007669"/>
    <property type="project" value="InterPro"/>
</dbReference>
<evidence type="ECO:0000256" key="2">
    <source>
        <dbReference type="ARBA" id="ARBA00022475"/>
    </source>
</evidence>
<organism evidence="7 8">
    <name type="scientific">Azospirillum baldaniorum</name>
    <dbReference type="NCBI Taxonomy" id="1064539"/>
    <lineage>
        <taxon>Bacteria</taxon>
        <taxon>Pseudomonadati</taxon>
        <taxon>Pseudomonadota</taxon>
        <taxon>Alphaproteobacteria</taxon>
        <taxon>Rhodospirillales</taxon>
        <taxon>Azospirillaceae</taxon>
        <taxon>Azospirillum</taxon>
    </lineage>
</organism>
<evidence type="ECO:0000256" key="1">
    <source>
        <dbReference type="ARBA" id="ARBA00004651"/>
    </source>
</evidence>
<feature type="transmembrane region" description="Helical" evidence="6">
    <location>
        <begin position="97"/>
        <end position="121"/>
    </location>
</feature>
<dbReference type="GO" id="GO:0043190">
    <property type="term" value="C:ATP-binding cassette (ABC) transporter complex"/>
    <property type="evidence" value="ECO:0007669"/>
    <property type="project" value="InterPro"/>
</dbReference>
<keyword evidence="3 6" id="KW-0812">Transmembrane</keyword>
<feature type="transmembrane region" description="Helical" evidence="6">
    <location>
        <begin position="279"/>
        <end position="298"/>
    </location>
</feature>
<gene>
    <name evidence="7" type="ORF">AZOBR_p140059</name>
</gene>
<feature type="transmembrane region" description="Helical" evidence="6">
    <location>
        <begin position="310"/>
        <end position="328"/>
    </location>
</feature>
<keyword evidence="4 6" id="KW-1133">Transmembrane helix</keyword>
<keyword evidence="8" id="KW-1185">Reference proteome</keyword>
<keyword evidence="7" id="KW-0614">Plasmid</keyword>
<reference evidence="7 8" key="1">
    <citation type="journal article" date="2011" name="PLoS Genet.">
        <title>Azospirillum genomes reveal transition of bacteria from aquatic to terrestrial environments.</title>
        <authorList>
            <person name="Wisniewski-Dye F."/>
            <person name="Borziak K."/>
            <person name="Khalsa-Moyers G."/>
            <person name="Alexandre G."/>
            <person name="Sukharnikov L.O."/>
            <person name="Wuichet K."/>
            <person name="Hurst G.B."/>
            <person name="McDonald W.H."/>
            <person name="Robertson J.S."/>
            <person name="Barbe V."/>
            <person name="Calteau A."/>
            <person name="Rouy Z."/>
            <person name="Mangenot S."/>
            <person name="Prigent-Combaret C."/>
            <person name="Normand P."/>
            <person name="Boyer M."/>
            <person name="Siguier P."/>
            <person name="Dessaux Y."/>
            <person name="Elmerich C."/>
            <person name="Condemine G."/>
            <person name="Krishnen G."/>
            <person name="Kennedy I."/>
            <person name="Paterson A.H."/>
            <person name="Gonzalez V."/>
            <person name="Mavingui P."/>
            <person name="Zhulin I.B."/>
        </authorList>
    </citation>
    <scope>NUCLEOTIDE SEQUENCE [LARGE SCALE GENOMIC DNA]</scope>
    <source>
        <strain evidence="7 8">Sp245</strain>
    </source>
</reference>
<dbReference type="GO" id="GO:0015920">
    <property type="term" value="P:lipopolysaccharide transport"/>
    <property type="evidence" value="ECO:0007669"/>
    <property type="project" value="TreeGrafter"/>
</dbReference>
<evidence type="ECO:0000313" key="8">
    <source>
        <dbReference type="Proteomes" id="UP000007319"/>
    </source>
</evidence>
<dbReference type="Proteomes" id="UP000007319">
    <property type="component" value="Plasmid AZOBR_p1"/>
</dbReference>
<feature type="transmembrane region" description="Helical" evidence="6">
    <location>
        <begin position="12"/>
        <end position="29"/>
    </location>
</feature>
<evidence type="ECO:0000313" key="7">
    <source>
        <dbReference type="EMBL" id="CCD00093.1"/>
    </source>
</evidence>
<dbReference type="PANTHER" id="PTHR33529:SF6">
    <property type="entry name" value="YJGP_YJGQ FAMILY PERMEASE"/>
    <property type="match status" value="1"/>
</dbReference>
<dbReference type="KEGG" id="abs:AZOBR_p140059"/>
<dbReference type="AlphaFoldDB" id="A0A9P1JUK0"/>
<name>A0A9P1JUK0_9PROT</name>
<evidence type="ECO:0000256" key="3">
    <source>
        <dbReference type="ARBA" id="ARBA00022692"/>
    </source>
</evidence>
<dbReference type="InterPro" id="IPR030922">
    <property type="entry name" value="LptF"/>
</dbReference>
<dbReference type="InterPro" id="IPR002201">
    <property type="entry name" value="Glyco_trans_9"/>
</dbReference>
<sequence>MNRLQRYLFRNLLIALLYSTAGLTLTIWLSQSLRLIEMVVEAGAPMRVFLWLLILTVPTFLGIVLPLALVGAVLFTYNRLATDSELVVMRAAGVGPFALAAPAMLLAFGVTVVVYVLNLWLTPAAHQELVRMEYAVRSDYSQLFLREGVFNEVGDRFSVFVRERDSDANLHNVIIHDGRVPEKPVTIMGERAVMLTGSEGARFVVYNGNRQELDRKTNRLSQLFFERYAVDLKVLSSASGERYPDARERSTDELLHPSPELASDTKMMRDLLAELHHRLSSPLLALAYTMVALACLLSGEFNRRGQSVRVTTAVLVVMAIQSAVLGLSSLAAKVTVLVPLMYVLPVAALAARRPGYCRATCGGACRPAAKRRRAEEAGRLLRILFITSNRLGDGVLSTGLLAHLTALHPDAALTIACGPLPAPLFRSVPGLERLIPMPKRAWARHWVDLWRACVGTRWDLVVDLRNSAVGRLVLAKRRFFHARAPHLHKVEEIGRVLGLSPPPSPRLWIDAAAEAEADRLLPGGGEPFLAIGPTANWTGKEWPADRFAELAARLTGPGGRLSGRRVAVLAAGPERERARPVLDALGERAIDLTGRTDPMAAAACVRRAALYVGNDSGLMHIAAAAGTPTVGLFGPGFPETYGPWGVAARTVISRVQRSELLARQKADPQAAGLMDGISVEAVEQAAGELLEAATPDSTMPAPLMPAPLMPDCREVVTNPCKSPETGP</sequence>
<comment type="subcellular location">
    <subcellularLocation>
        <location evidence="1">Cell membrane</location>
        <topology evidence="1">Multi-pass membrane protein</topology>
    </subcellularLocation>
</comment>
<evidence type="ECO:0008006" key="9">
    <source>
        <dbReference type="Google" id="ProtNLM"/>
    </source>
</evidence>
<dbReference type="SUPFAM" id="SSF53756">
    <property type="entry name" value="UDP-Glycosyltransferase/glycogen phosphorylase"/>
    <property type="match status" value="1"/>
</dbReference>
<keyword evidence="5 6" id="KW-0472">Membrane</keyword>
<evidence type="ECO:0000256" key="5">
    <source>
        <dbReference type="ARBA" id="ARBA00023136"/>
    </source>
</evidence>
<evidence type="ECO:0000256" key="6">
    <source>
        <dbReference type="SAM" id="Phobius"/>
    </source>
</evidence>
<accession>A0A9P1JUK0</accession>
<dbReference type="Gene3D" id="3.40.50.2000">
    <property type="entry name" value="Glycogen Phosphorylase B"/>
    <property type="match status" value="2"/>
</dbReference>
<proteinExistence type="predicted"/>
<dbReference type="Pfam" id="PF03739">
    <property type="entry name" value="LptF_LptG"/>
    <property type="match status" value="1"/>
</dbReference>